<dbReference type="Gene3D" id="3.30.559.10">
    <property type="entry name" value="Chloramphenicol acetyltransferase-like domain"/>
    <property type="match status" value="1"/>
</dbReference>
<reference evidence="2 3" key="1">
    <citation type="submission" date="2024-07" db="EMBL/GenBank/DDBJ databases">
        <title>Section-level genome sequencing and comparative genomics of Aspergillus sections Usti and Cavernicolus.</title>
        <authorList>
            <consortium name="Lawrence Berkeley National Laboratory"/>
            <person name="Nybo J.L."/>
            <person name="Vesth T.C."/>
            <person name="Theobald S."/>
            <person name="Frisvad J.C."/>
            <person name="Larsen T.O."/>
            <person name="Kjaerboelling I."/>
            <person name="Rothschild-Mancinelli K."/>
            <person name="Lyhne E.K."/>
            <person name="Kogle M.E."/>
            <person name="Barry K."/>
            <person name="Clum A."/>
            <person name="Na H."/>
            <person name="Ledsgaard L."/>
            <person name="Lin J."/>
            <person name="Lipzen A."/>
            <person name="Kuo A."/>
            <person name="Riley R."/>
            <person name="Mondo S."/>
            <person name="Labutti K."/>
            <person name="Haridas S."/>
            <person name="Pangalinan J."/>
            <person name="Salamov A.A."/>
            <person name="Simmons B.A."/>
            <person name="Magnuson J.K."/>
            <person name="Chen J."/>
            <person name="Drula E."/>
            <person name="Henrissat B."/>
            <person name="Wiebenga A."/>
            <person name="Lubbers R.J."/>
            <person name="Gomes A.C."/>
            <person name="Makela M.R."/>
            <person name="Stajich J."/>
            <person name="Grigoriev I.V."/>
            <person name="Mortensen U.H."/>
            <person name="De Vries R.P."/>
            <person name="Baker S.E."/>
            <person name="Andersen M.R."/>
        </authorList>
    </citation>
    <scope>NUCLEOTIDE SEQUENCE [LARGE SCALE GENOMIC DNA]</scope>
    <source>
        <strain evidence="2 3">CBS 588.65</strain>
    </source>
</reference>
<dbReference type="Gene3D" id="3.30.559.30">
    <property type="entry name" value="Nonribosomal peptide synthetase, condensation domain"/>
    <property type="match status" value="1"/>
</dbReference>
<dbReference type="SUPFAM" id="SSF52777">
    <property type="entry name" value="CoA-dependent acyltransferases"/>
    <property type="match status" value="1"/>
</dbReference>
<proteinExistence type="predicted"/>
<sequence length="492" mass="55747">MPHLKSNPGFKTERASTNGGSSVPSIREHHPFQQVIVWSMAWIQEAEYWSSPLNCHEKLFKCIGEIGKPLGREHWLVLGAVRVEYPADIDLVTHLKAAWKILRMRYPDIATELCADEKRYYPIFDKTQLDAWCESTFRIEITVQSSDELLTEQLRLADTHPTCHWIPASNEICLVWSHWRWDGRGGTMLFDQLLSQLENPAPLPTIFDGSEARRLIPSLDVVLEMPTDRDPNWSVRADELIATYTQGQPSIGLPIPAERTTASPGKTRRCELCIPAKEATALRQACRERGITMTTAIQASTIVQTARANQTSPATRFISWLGFDLRKYCPRPFNGPIHGPSLRMLGLPINVEARAPWHELVRSIQPIYAQTWPQSESDMLFVRVPFVEKATAMFQAASAVSAADDLPAPSEPYISSLGILERLIQERYGMIEVRKVAVKVQTLSQQVGLHLWSWKDDSYVGASYNEAYYSPADVERWLVALKENLVRNLLSR</sequence>
<evidence type="ECO:0000313" key="2">
    <source>
        <dbReference type="EMBL" id="KAL2812318.1"/>
    </source>
</evidence>
<evidence type="ECO:0000313" key="3">
    <source>
        <dbReference type="Proteomes" id="UP001610334"/>
    </source>
</evidence>
<feature type="compositionally biased region" description="Polar residues" evidence="1">
    <location>
        <begin position="15"/>
        <end position="24"/>
    </location>
</feature>
<keyword evidence="3" id="KW-1185">Reference proteome</keyword>
<gene>
    <name evidence="2" type="ORF">BJX63DRAFT_397098</name>
</gene>
<feature type="region of interest" description="Disordered" evidence="1">
    <location>
        <begin position="1"/>
        <end position="26"/>
    </location>
</feature>
<comment type="caution">
    <text evidence="2">The sequence shown here is derived from an EMBL/GenBank/DDBJ whole genome shotgun (WGS) entry which is preliminary data.</text>
</comment>
<accession>A0ABR4HA22</accession>
<evidence type="ECO:0000256" key="1">
    <source>
        <dbReference type="SAM" id="MobiDB-lite"/>
    </source>
</evidence>
<dbReference type="PANTHER" id="PTHR42034:SF1">
    <property type="entry name" value="CONDENSATION DOMAIN-CONTAINING PROTEIN"/>
    <property type="match status" value="1"/>
</dbReference>
<dbReference type="Proteomes" id="UP001610334">
    <property type="component" value="Unassembled WGS sequence"/>
</dbReference>
<dbReference type="PANTHER" id="PTHR42034">
    <property type="entry name" value="CHROMOSOME 7, WHOLE GENOME SHOTGUN SEQUENCE-RELATED"/>
    <property type="match status" value="1"/>
</dbReference>
<dbReference type="EMBL" id="JBFXLT010000049">
    <property type="protein sequence ID" value="KAL2812318.1"/>
    <property type="molecule type" value="Genomic_DNA"/>
</dbReference>
<organism evidence="2 3">
    <name type="scientific">Aspergillus granulosus</name>
    <dbReference type="NCBI Taxonomy" id="176169"/>
    <lineage>
        <taxon>Eukaryota</taxon>
        <taxon>Fungi</taxon>
        <taxon>Dikarya</taxon>
        <taxon>Ascomycota</taxon>
        <taxon>Pezizomycotina</taxon>
        <taxon>Eurotiomycetes</taxon>
        <taxon>Eurotiomycetidae</taxon>
        <taxon>Eurotiales</taxon>
        <taxon>Aspergillaceae</taxon>
        <taxon>Aspergillus</taxon>
        <taxon>Aspergillus subgen. Nidulantes</taxon>
    </lineage>
</organism>
<name>A0ABR4HA22_9EURO</name>
<dbReference type="InterPro" id="IPR023213">
    <property type="entry name" value="CAT-like_dom_sf"/>
</dbReference>
<protein>
    <submittedName>
        <fullName evidence="2">Uncharacterized protein</fullName>
    </submittedName>
</protein>